<dbReference type="AlphaFoldDB" id="A0A0A9FZF6"/>
<name>A0A0A9FZF6_ARUDO</name>
<dbReference type="EMBL" id="GBRH01180269">
    <property type="protein sequence ID" value="JAE17627.1"/>
    <property type="molecule type" value="Transcribed_RNA"/>
</dbReference>
<reference evidence="1" key="2">
    <citation type="journal article" date="2015" name="Data Brief">
        <title>Shoot transcriptome of the giant reed, Arundo donax.</title>
        <authorList>
            <person name="Barrero R.A."/>
            <person name="Guerrero F.D."/>
            <person name="Moolhuijzen P."/>
            <person name="Goolsby J.A."/>
            <person name="Tidwell J."/>
            <person name="Bellgard S.E."/>
            <person name="Bellgard M.I."/>
        </authorList>
    </citation>
    <scope>NUCLEOTIDE SEQUENCE</scope>
    <source>
        <tissue evidence="1">Shoot tissue taken approximately 20 cm above the soil surface</tissue>
    </source>
</reference>
<proteinExistence type="predicted"/>
<accession>A0A0A9FZF6</accession>
<reference evidence="1" key="1">
    <citation type="submission" date="2014-09" db="EMBL/GenBank/DDBJ databases">
        <authorList>
            <person name="Magalhaes I.L.F."/>
            <person name="Oliveira U."/>
            <person name="Santos F.R."/>
            <person name="Vidigal T.H.D.A."/>
            <person name="Brescovit A.D."/>
            <person name="Santos A.J."/>
        </authorList>
    </citation>
    <scope>NUCLEOTIDE SEQUENCE</scope>
    <source>
        <tissue evidence="1">Shoot tissue taken approximately 20 cm above the soil surface</tissue>
    </source>
</reference>
<evidence type="ECO:0000313" key="1">
    <source>
        <dbReference type="EMBL" id="JAE17627.1"/>
    </source>
</evidence>
<protein>
    <submittedName>
        <fullName evidence="1">Uncharacterized protein</fullName>
    </submittedName>
</protein>
<sequence length="52" mass="5986">MYKICTIGLLKETNQTEIHTYTYSIFNSTSFSHITELKTEGSSCRICHAINR</sequence>
<organism evidence="1">
    <name type="scientific">Arundo donax</name>
    <name type="common">Giant reed</name>
    <name type="synonym">Donax arundinaceus</name>
    <dbReference type="NCBI Taxonomy" id="35708"/>
    <lineage>
        <taxon>Eukaryota</taxon>
        <taxon>Viridiplantae</taxon>
        <taxon>Streptophyta</taxon>
        <taxon>Embryophyta</taxon>
        <taxon>Tracheophyta</taxon>
        <taxon>Spermatophyta</taxon>
        <taxon>Magnoliopsida</taxon>
        <taxon>Liliopsida</taxon>
        <taxon>Poales</taxon>
        <taxon>Poaceae</taxon>
        <taxon>PACMAD clade</taxon>
        <taxon>Arundinoideae</taxon>
        <taxon>Arundineae</taxon>
        <taxon>Arundo</taxon>
    </lineage>
</organism>